<name>A0A915KVV1_ROMCU</name>
<accession>A0A915KVV1</accession>
<proteinExistence type="predicted"/>
<reference evidence="2" key="1">
    <citation type="submission" date="2022-11" db="UniProtKB">
        <authorList>
            <consortium name="WormBaseParasite"/>
        </authorList>
    </citation>
    <scope>IDENTIFICATION</scope>
</reference>
<evidence type="ECO:0000313" key="2">
    <source>
        <dbReference type="WBParaSite" id="nRc.2.0.1.t43062-RA"/>
    </source>
</evidence>
<dbReference type="AlphaFoldDB" id="A0A915KVV1"/>
<protein>
    <submittedName>
        <fullName evidence="2">Uncharacterized protein</fullName>
    </submittedName>
</protein>
<organism evidence="1 2">
    <name type="scientific">Romanomermis culicivorax</name>
    <name type="common">Nematode worm</name>
    <dbReference type="NCBI Taxonomy" id="13658"/>
    <lineage>
        <taxon>Eukaryota</taxon>
        <taxon>Metazoa</taxon>
        <taxon>Ecdysozoa</taxon>
        <taxon>Nematoda</taxon>
        <taxon>Enoplea</taxon>
        <taxon>Dorylaimia</taxon>
        <taxon>Mermithida</taxon>
        <taxon>Mermithoidea</taxon>
        <taxon>Mermithidae</taxon>
        <taxon>Romanomermis</taxon>
    </lineage>
</organism>
<dbReference type="Proteomes" id="UP000887565">
    <property type="component" value="Unplaced"/>
</dbReference>
<sequence length="60" mass="7190">MFRRADRNSPYLLSQNLNYNSLISDELFYNHCLTLSHYYLQEFQGKKRTYAVLPIGRCLN</sequence>
<evidence type="ECO:0000313" key="1">
    <source>
        <dbReference type="Proteomes" id="UP000887565"/>
    </source>
</evidence>
<dbReference type="WBParaSite" id="nRc.2.0.1.t43062-RA">
    <property type="protein sequence ID" value="nRc.2.0.1.t43062-RA"/>
    <property type="gene ID" value="nRc.2.0.1.g43062"/>
</dbReference>
<keyword evidence="1" id="KW-1185">Reference proteome</keyword>